<keyword evidence="6" id="KW-0949">S-adenosyl-L-methionine</keyword>
<evidence type="ECO:0000256" key="9">
    <source>
        <dbReference type="ARBA" id="ARBA00060548"/>
    </source>
</evidence>
<dbReference type="PANTHER" id="PTHR45790:SF3">
    <property type="entry name" value="S-ADENOSYL-L-METHIONINE-DEPENDENT UROPORPHYRINOGEN III METHYLTRANSFERASE, CHLOROPLASTIC"/>
    <property type="match status" value="1"/>
</dbReference>
<evidence type="ECO:0000256" key="3">
    <source>
        <dbReference type="ARBA" id="ARBA00022573"/>
    </source>
</evidence>
<dbReference type="InterPro" id="IPR000878">
    <property type="entry name" value="4pyrrol_Mease"/>
</dbReference>
<evidence type="ECO:0000256" key="7">
    <source>
        <dbReference type="ARBA" id="ARBA00023244"/>
    </source>
</evidence>
<evidence type="ECO:0000256" key="5">
    <source>
        <dbReference type="ARBA" id="ARBA00022679"/>
    </source>
</evidence>
<dbReference type="InterPro" id="IPR050161">
    <property type="entry name" value="Siro_Cobalamin_biosynth"/>
</dbReference>
<dbReference type="Proteomes" id="UP000319449">
    <property type="component" value="Unassembled WGS sequence"/>
</dbReference>
<comment type="similarity">
    <text evidence="1 10">Belongs to the precorrin methyltransferase family.</text>
</comment>
<dbReference type="GO" id="GO:0009236">
    <property type="term" value="P:cobalamin biosynthetic process"/>
    <property type="evidence" value="ECO:0007669"/>
    <property type="project" value="UniProtKB-KW"/>
</dbReference>
<name>A0A562VNJ2_9BACT</name>
<organism evidence="13 14">
    <name type="scientific">Geobacter argillaceus</name>
    <dbReference type="NCBI Taxonomy" id="345631"/>
    <lineage>
        <taxon>Bacteria</taxon>
        <taxon>Pseudomonadati</taxon>
        <taxon>Thermodesulfobacteriota</taxon>
        <taxon>Desulfuromonadia</taxon>
        <taxon>Geobacterales</taxon>
        <taxon>Geobacteraceae</taxon>
        <taxon>Geobacter</taxon>
    </lineage>
</organism>
<proteinExistence type="inferred from homology"/>
<sequence>MRGAPSNGLCPVTVCTGINNGLMTSPGKNRSTAHQMSLPEMAGKNIGTSVKTMPVGTSGFVYLIGAGPGDPGLITVKGRDCIARADVVMYDYLANHRLLGHARPDAELIYSGKVGGAHNREQRQINGLLVQKALEGKVVARLKGGDPFVFGRGGEECEALVEAGIPFEIVPGVTAGIGAAAYAGIPLTHRHVTTSVAFVTGHEHPAKETSEIDWERLSLGSGTVVFYMGVKNLPQITANLIAHGRSPDTPVALVRWGTHPEQEVLEGTLAGIAEQARQVGFKAPAITVVGEVVRLRERLRWFDNRPLFGRGMLVTRAADQAGEFGDLLQALGARVFECPTIAIVPPESWDEMDAAIANLSACGWIIFTSVNAVKHFFARLAELGKDSRALGNCRVAAVGPKTAASLLPHGIRPDLVPADYKAEGVVAEFAKMEMSGVRVLFPRADRAREVIPSALAQMRAEVLAPVAYRNVLPDKLPADAIQALEERRIDCITFTSSSTVDNLAKVLGVNRLLGLLEGVAVAAIGPITATTCRELGLKVAIEPKEYTLAAMTAEIVQYYS</sequence>
<dbReference type="EC" id="2.1.1.107" evidence="2"/>
<dbReference type="InterPro" id="IPR003754">
    <property type="entry name" value="4pyrrol_synth_uPrphyn_synth"/>
</dbReference>
<feature type="domain" description="Tetrapyrrole biosynthesis uroporphyrinogen III synthase" evidence="12">
    <location>
        <begin position="325"/>
        <end position="552"/>
    </location>
</feature>
<dbReference type="NCBIfam" id="TIGR01469">
    <property type="entry name" value="cobA_cysG_Cterm"/>
    <property type="match status" value="1"/>
</dbReference>
<dbReference type="FunFam" id="3.30.950.10:FF:000001">
    <property type="entry name" value="Siroheme synthase"/>
    <property type="match status" value="1"/>
</dbReference>
<dbReference type="FunFam" id="3.40.1010.10:FF:000001">
    <property type="entry name" value="Siroheme synthase"/>
    <property type="match status" value="1"/>
</dbReference>
<evidence type="ECO:0000313" key="13">
    <source>
        <dbReference type="EMBL" id="TWJ19556.1"/>
    </source>
</evidence>
<comment type="caution">
    <text evidence="13">The sequence shown here is derived from an EMBL/GenBank/DDBJ whole genome shotgun (WGS) entry which is preliminary data.</text>
</comment>
<evidence type="ECO:0000259" key="11">
    <source>
        <dbReference type="Pfam" id="PF00590"/>
    </source>
</evidence>
<dbReference type="Gene3D" id="3.40.50.10090">
    <property type="match status" value="2"/>
</dbReference>
<dbReference type="InterPro" id="IPR003043">
    <property type="entry name" value="Uropor_MeTrfase_CS"/>
</dbReference>
<dbReference type="GO" id="GO:0032259">
    <property type="term" value="P:methylation"/>
    <property type="evidence" value="ECO:0007669"/>
    <property type="project" value="UniProtKB-KW"/>
</dbReference>
<dbReference type="GO" id="GO:0004851">
    <property type="term" value="F:uroporphyrin-III C-methyltransferase activity"/>
    <property type="evidence" value="ECO:0007669"/>
    <property type="project" value="UniProtKB-EC"/>
</dbReference>
<reference evidence="13 14" key="1">
    <citation type="submission" date="2019-07" db="EMBL/GenBank/DDBJ databases">
        <title>Genomic Encyclopedia of Archaeal and Bacterial Type Strains, Phase II (KMG-II): from individual species to whole genera.</title>
        <authorList>
            <person name="Goeker M."/>
        </authorList>
    </citation>
    <scope>NUCLEOTIDE SEQUENCE [LARGE SCALE GENOMIC DNA]</scope>
    <source>
        <strain evidence="13 14">ATCC BAA-1139</strain>
    </source>
</reference>
<evidence type="ECO:0000256" key="6">
    <source>
        <dbReference type="ARBA" id="ARBA00022691"/>
    </source>
</evidence>
<dbReference type="EMBL" id="VLLN01000008">
    <property type="protein sequence ID" value="TWJ19556.1"/>
    <property type="molecule type" value="Genomic_DNA"/>
</dbReference>
<dbReference type="CDD" id="cd06578">
    <property type="entry name" value="HemD"/>
    <property type="match status" value="1"/>
</dbReference>
<dbReference type="SUPFAM" id="SSF69618">
    <property type="entry name" value="HemD-like"/>
    <property type="match status" value="1"/>
</dbReference>
<dbReference type="SUPFAM" id="SSF53790">
    <property type="entry name" value="Tetrapyrrole methylase"/>
    <property type="match status" value="1"/>
</dbReference>
<dbReference type="InterPro" id="IPR036108">
    <property type="entry name" value="4pyrrol_syn_uPrphyn_synt_sf"/>
</dbReference>
<comment type="pathway">
    <text evidence="9">Cofactor biosynthesis; adenosylcobalamin biosynthesis; precorrin-2 from uroporphyrinogen III: step 1/1.</text>
</comment>
<keyword evidence="4 10" id="KW-0489">Methyltransferase</keyword>
<dbReference type="UniPathway" id="UPA00262">
    <property type="reaction ID" value="UER00211"/>
</dbReference>
<evidence type="ECO:0000256" key="4">
    <source>
        <dbReference type="ARBA" id="ARBA00022603"/>
    </source>
</evidence>
<protein>
    <recommendedName>
        <fullName evidence="2">uroporphyrinogen-III C-methyltransferase</fullName>
        <ecNumber evidence="2">2.1.1.107</ecNumber>
    </recommendedName>
</protein>
<feature type="domain" description="Tetrapyrrole methylase" evidence="11">
    <location>
        <begin position="61"/>
        <end position="271"/>
    </location>
</feature>
<dbReference type="InterPro" id="IPR006366">
    <property type="entry name" value="CobA/CysG_C"/>
</dbReference>
<dbReference type="Gene3D" id="3.30.950.10">
    <property type="entry name" value="Methyltransferase, Cobalt-precorrin-4 Transmethylase, Domain 2"/>
    <property type="match status" value="1"/>
</dbReference>
<keyword evidence="7" id="KW-0627">Porphyrin biosynthesis</keyword>
<dbReference type="AlphaFoldDB" id="A0A562VNJ2"/>
<evidence type="ECO:0000259" key="12">
    <source>
        <dbReference type="Pfam" id="PF02602"/>
    </source>
</evidence>
<dbReference type="PROSITE" id="PS00839">
    <property type="entry name" value="SUMT_1"/>
    <property type="match status" value="1"/>
</dbReference>
<evidence type="ECO:0000256" key="10">
    <source>
        <dbReference type="RuleBase" id="RU003960"/>
    </source>
</evidence>
<dbReference type="Pfam" id="PF00590">
    <property type="entry name" value="TP_methylase"/>
    <property type="match status" value="1"/>
</dbReference>
<keyword evidence="14" id="KW-1185">Reference proteome</keyword>
<dbReference type="InterPro" id="IPR014776">
    <property type="entry name" value="4pyrrole_Mease_sub2"/>
</dbReference>
<dbReference type="FunFam" id="3.40.50.10090:FF:000001">
    <property type="entry name" value="Bifunctional uroporphyrinogen-III C-methyltransferase/uroporphyrinogen-III synthase"/>
    <property type="match status" value="1"/>
</dbReference>
<evidence type="ECO:0000313" key="14">
    <source>
        <dbReference type="Proteomes" id="UP000319449"/>
    </source>
</evidence>
<dbReference type="PANTHER" id="PTHR45790">
    <property type="entry name" value="SIROHEME SYNTHASE-RELATED"/>
    <property type="match status" value="1"/>
</dbReference>
<dbReference type="GO" id="GO:0019354">
    <property type="term" value="P:siroheme biosynthetic process"/>
    <property type="evidence" value="ECO:0007669"/>
    <property type="project" value="UniProtKB-UniPathway"/>
</dbReference>
<dbReference type="InterPro" id="IPR035996">
    <property type="entry name" value="4pyrrol_Methylase_sf"/>
</dbReference>
<dbReference type="Gene3D" id="3.40.1010.10">
    <property type="entry name" value="Cobalt-precorrin-4 Transmethylase, Domain 1"/>
    <property type="match status" value="1"/>
</dbReference>
<dbReference type="GO" id="GO:0004852">
    <property type="term" value="F:uroporphyrinogen-III synthase activity"/>
    <property type="evidence" value="ECO:0007669"/>
    <property type="project" value="InterPro"/>
</dbReference>
<dbReference type="CDD" id="cd11642">
    <property type="entry name" value="SUMT"/>
    <property type="match status" value="1"/>
</dbReference>
<dbReference type="NCBIfam" id="NF004790">
    <property type="entry name" value="PRK06136.1"/>
    <property type="match status" value="1"/>
</dbReference>
<keyword evidence="3" id="KW-0169">Cobalamin biosynthesis</keyword>
<accession>A0A562VNJ2</accession>
<comment type="pathway">
    <text evidence="8">Porphyrin-containing compound metabolism; siroheme biosynthesis; precorrin-2 from uroporphyrinogen III: step 1/1.</text>
</comment>
<dbReference type="PROSITE" id="PS00840">
    <property type="entry name" value="SUMT_2"/>
    <property type="match status" value="1"/>
</dbReference>
<evidence type="ECO:0000256" key="1">
    <source>
        <dbReference type="ARBA" id="ARBA00005879"/>
    </source>
</evidence>
<keyword evidence="5 10" id="KW-0808">Transferase</keyword>
<evidence type="ECO:0000256" key="2">
    <source>
        <dbReference type="ARBA" id="ARBA00012162"/>
    </source>
</evidence>
<dbReference type="InterPro" id="IPR014777">
    <property type="entry name" value="4pyrrole_Mease_sub1"/>
</dbReference>
<evidence type="ECO:0000256" key="8">
    <source>
        <dbReference type="ARBA" id="ARBA00025705"/>
    </source>
</evidence>
<dbReference type="Pfam" id="PF02602">
    <property type="entry name" value="HEM4"/>
    <property type="match status" value="1"/>
</dbReference>
<gene>
    <name evidence="13" type="ORF">JN12_01673</name>
</gene>